<gene>
    <name evidence="1" type="ORF">POM88_007099</name>
</gene>
<dbReference type="EMBL" id="JAUIZM010000002">
    <property type="protein sequence ID" value="KAK1397236.1"/>
    <property type="molecule type" value="Genomic_DNA"/>
</dbReference>
<evidence type="ECO:0000313" key="2">
    <source>
        <dbReference type="Proteomes" id="UP001237642"/>
    </source>
</evidence>
<accession>A0AAD8J4S6</accession>
<sequence length="156" mass="18410">MITFDLDTHMFDCKKFHAPTFNPSLVVFSTFKNRTRITQFHHSIAVIICDRADFLTNIELWALDDESCLGPGGVEASWTRMFHIDINWNLDVQFVNGHFNISDFLLLVQDEWYLYNPNNHVADSCEVYNENARSFKDVYFHYGEIFWYRKSLLPIA</sequence>
<evidence type="ECO:0000313" key="1">
    <source>
        <dbReference type="EMBL" id="KAK1397236.1"/>
    </source>
</evidence>
<dbReference type="AlphaFoldDB" id="A0AAD8J4S6"/>
<dbReference type="Proteomes" id="UP001237642">
    <property type="component" value="Unassembled WGS sequence"/>
</dbReference>
<name>A0AAD8J4S6_9APIA</name>
<proteinExistence type="predicted"/>
<reference evidence="1" key="2">
    <citation type="submission" date="2023-05" db="EMBL/GenBank/DDBJ databases">
        <authorList>
            <person name="Schelkunov M.I."/>
        </authorList>
    </citation>
    <scope>NUCLEOTIDE SEQUENCE</scope>
    <source>
        <strain evidence="1">Hsosn_3</strain>
        <tissue evidence="1">Leaf</tissue>
    </source>
</reference>
<reference evidence="1" key="1">
    <citation type="submission" date="2023-02" db="EMBL/GenBank/DDBJ databases">
        <title>Genome of toxic invasive species Heracleum sosnowskyi carries increased number of genes despite the absence of recent whole-genome duplications.</title>
        <authorList>
            <person name="Schelkunov M."/>
            <person name="Shtratnikova V."/>
            <person name="Makarenko M."/>
            <person name="Klepikova A."/>
            <person name="Omelchenko D."/>
            <person name="Novikova G."/>
            <person name="Obukhova E."/>
            <person name="Bogdanov V."/>
            <person name="Penin A."/>
            <person name="Logacheva M."/>
        </authorList>
    </citation>
    <scope>NUCLEOTIDE SEQUENCE</scope>
    <source>
        <strain evidence="1">Hsosn_3</strain>
        <tissue evidence="1">Leaf</tissue>
    </source>
</reference>
<comment type="caution">
    <text evidence="1">The sequence shown here is derived from an EMBL/GenBank/DDBJ whole genome shotgun (WGS) entry which is preliminary data.</text>
</comment>
<keyword evidence="2" id="KW-1185">Reference proteome</keyword>
<organism evidence="1 2">
    <name type="scientific">Heracleum sosnowskyi</name>
    <dbReference type="NCBI Taxonomy" id="360622"/>
    <lineage>
        <taxon>Eukaryota</taxon>
        <taxon>Viridiplantae</taxon>
        <taxon>Streptophyta</taxon>
        <taxon>Embryophyta</taxon>
        <taxon>Tracheophyta</taxon>
        <taxon>Spermatophyta</taxon>
        <taxon>Magnoliopsida</taxon>
        <taxon>eudicotyledons</taxon>
        <taxon>Gunneridae</taxon>
        <taxon>Pentapetalae</taxon>
        <taxon>asterids</taxon>
        <taxon>campanulids</taxon>
        <taxon>Apiales</taxon>
        <taxon>Apiaceae</taxon>
        <taxon>Apioideae</taxon>
        <taxon>apioid superclade</taxon>
        <taxon>Tordylieae</taxon>
        <taxon>Tordyliinae</taxon>
        <taxon>Heracleum</taxon>
    </lineage>
</organism>
<protein>
    <submittedName>
        <fullName evidence="1">Uncharacterized protein</fullName>
    </submittedName>
</protein>